<proteinExistence type="predicted"/>
<dbReference type="AlphaFoldDB" id="A0A380ZWS4"/>
<dbReference type="EMBL" id="UFTJ01000005">
    <property type="protein sequence ID" value="SUV53216.1"/>
    <property type="molecule type" value="Genomic_DNA"/>
</dbReference>
<gene>
    <name evidence="1" type="ORF">NCTC11661_02365</name>
</gene>
<sequence length="119" mass="14047">MKNILLLEILIFLSSCSGINCEELEKSYRDDECLIVVETPPDGSVWFNVKGYHPETQESCKCKSTNRWWDQYSEQIEIGDTIFKRKGELTFNIHKKDTIISEQFECTDTENRFLKHWGF</sequence>
<evidence type="ECO:0000313" key="1">
    <source>
        <dbReference type="EMBL" id="SUV53216.1"/>
    </source>
</evidence>
<evidence type="ECO:0000313" key="2">
    <source>
        <dbReference type="Proteomes" id="UP000255515"/>
    </source>
</evidence>
<protein>
    <recommendedName>
        <fullName evidence="3">Lipoprotein</fullName>
    </recommendedName>
</protein>
<reference evidence="1 2" key="1">
    <citation type="submission" date="2018-06" db="EMBL/GenBank/DDBJ databases">
        <authorList>
            <consortium name="Pathogen Informatics"/>
            <person name="Doyle S."/>
        </authorList>
    </citation>
    <scope>NUCLEOTIDE SEQUENCE [LARGE SCALE GENOMIC DNA]</scope>
    <source>
        <strain evidence="1 2">NCTC11661</strain>
    </source>
</reference>
<organism evidence="1 2">
    <name type="scientific">Bergeyella zoohelcum</name>
    <dbReference type="NCBI Taxonomy" id="1015"/>
    <lineage>
        <taxon>Bacteria</taxon>
        <taxon>Pseudomonadati</taxon>
        <taxon>Bacteroidota</taxon>
        <taxon>Flavobacteriia</taxon>
        <taxon>Flavobacteriales</taxon>
        <taxon>Weeksellaceae</taxon>
        <taxon>Bergeyella</taxon>
    </lineage>
</organism>
<accession>A0A380ZWS4</accession>
<name>A0A380ZWS4_9FLAO</name>
<dbReference type="RefSeq" id="WP_002665250.1">
    <property type="nucleotide sequence ID" value="NZ_UFTJ01000005.1"/>
</dbReference>
<evidence type="ECO:0008006" key="3">
    <source>
        <dbReference type="Google" id="ProtNLM"/>
    </source>
</evidence>
<dbReference type="Proteomes" id="UP000255515">
    <property type="component" value="Unassembled WGS sequence"/>
</dbReference>